<dbReference type="AlphaFoldDB" id="A0A2R3MUT0"/>
<dbReference type="KEGG" id="bhf:C3V43_14020"/>
<protein>
    <submittedName>
        <fullName evidence="1">Uncharacterized protein</fullName>
    </submittedName>
</protein>
<reference evidence="1 2" key="1">
    <citation type="submission" date="2019-03" db="EMBL/GenBank/DDBJ databases">
        <title>Genomic Encyclopedia of Type Strains, Phase IV (KMG-IV): sequencing the most valuable type-strain genomes for metagenomic binning, comparative biology and taxonomic classification.</title>
        <authorList>
            <person name="Goeker M."/>
        </authorList>
    </citation>
    <scope>NUCLEOTIDE SEQUENCE [LARGE SCALE GENOMIC DNA]</scope>
    <source>
        <strain evidence="1 2">DSM 23917</strain>
    </source>
</reference>
<gene>
    <name evidence="1" type="ORF">EV202_10347</name>
</gene>
<comment type="caution">
    <text evidence="1">The sequence shown here is derived from an EMBL/GenBank/DDBJ whole genome shotgun (WGS) entry which is preliminary data.</text>
</comment>
<dbReference type="Proteomes" id="UP000295600">
    <property type="component" value="Unassembled WGS sequence"/>
</dbReference>
<evidence type="ECO:0000313" key="1">
    <source>
        <dbReference type="EMBL" id="TCO95171.1"/>
    </source>
</evidence>
<dbReference type="RefSeq" id="WP_106070282.1">
    <property type="nucleotide sequence ID" value="NZ_CAUSQV010000051.1"/>
</dbReference>
<organism evidence="1 2">
    <name type="scientific">Prevotella heparinolytica</name>
    <dbReference type="NCBI Taxonomy" id="28113"/>
    <lineage>
        <taxon>Bacteria</taxon>
        <taxon>Pseudomonadati</taxon>
        <taxon>Bacteroidota</taxon>
        <taxon>Bacteroidia</taxon>
        <taxon>Bacteroidales</taxon>
        <taxon>Bacteroidaceae</taxon>
        <taxon>Bacteroides</taxon>
    </lineage>
</organism>
<dbReference type="GeneID" id="94549520"/>
<proteinExistence type="predicted"/>
<evidence type="ECO:0000313" key="2">
    <source>
        <dbReference type="Proteomes" id="UP000295600"/>
    </source>
</evidence>
<sequence>MEKGQKGCLLLIGFTAMASVGIYIALRLEWPFLRNLMYLTPALVAPYIGEKYFSDKNKKTPKWRWALVFILIFLLAGLVTWWMKSH</sequence>
<accession>A0A2R3MUT0</accession>
<name>A0A2R3MUT0_9BACE</name>
<dbReference type="EMBL" id="SLXB01000003">
    <property type="protein sequence ID" value="TCO95171.1"/>
    <property type="molecule type" value="Genomic_DNA"/>
</dbReference>